<sequence length="219" mass="25172">MVEFKLRLIHCEQVASATKSTTGLAALDSEFCFLQIRRLVELVAFSSALRDEERYKTLRQVQQQSNPKDHGDHTRDWEAPEILRRMVQISPYCLPIPLKRETKQVEATIQFDRKNISVTHGRLIEIYQICGGFLHAKNPFSQDYRSQVDKERKKYEGAKKEILKCLAFFRKLMWYHAAVGLSWTVGDDPMAAADPKAAWVVDFGSDKDQLINIVVAEAQ</sequence>
<organism evidence="1 2">
    <name type="scientific">Viridibacterium curvum</name>
    <dbReference type="NCBI Taxonomy" id="1101404"/>
    <lineage>
        <taxon>Bacteria</taxon>
        <taxon>Pseudomonadati</taxon>
        <taxon>Pseudomonadota</taxon>
        <taxon>Betaproteobacteria</taxon>
        <taxon>Rhodocyclales</taxon>
        <taxon>Rhodocyclaceae</taxon>
        <taxon>Viridibacterium</taxon>
    </lineage>
</organism>
<evidence type="ECO:0000313" key="1">
    <source>
        <dbReference type="EMBL" id="GAA5170130.1"/>
    </source>
</evidence>
<gene>
    <name evidence="1" type="ORF">GCM10025770_32610</name>
</gene>
<evidence type="ECO:0000313" key="2">
    <source>
        <dbReference type="Proteomes" id="UP001500547"/>
    </source>
</evidence>
<keyword evidence="2" id="KW-1185">Reference proteome</keyword>
<accession>A0ABP9R087</accession>
<dbReference type="Proteomes" id="UP001500547">
    <property type="component" value="Unassembled WGS sequence"/>
</dbReference>
<reference evidence="2" key="1">
    <citation type="journal article" date="2019" name="Int. J. Syst. Evol. Microbiol.">
        <title>The Global Catalogue of Microorganisms (GCM) 10K type strain sequencing project: providing services to taxonomists for standard genome sequencing and annotation.</title>
        <authorList>
            <consortium name="The Broad Institute Genomics Platform"/>
            <consortium name="The Broad Institute Genome Sequencing Center for Infectious Disease"/>
            <person name="Wu L."/>
            <person name="Ma J."/>
        </authorList>
    </citation>
    <scope>NUCLEOTIDE SEQUENCE [LARGE SCALE GENOMIC DNA]</scope>
    <source>
        <strain evidence="2">JCM 18715</strain>
    </source>
</reference>
<comment type="caution">
    <text evidence="1">The sequence shown here is derived from an EMBL/GenBank/DDBJ whole genome shotgun (WGS) entry which is preliminary data.</text>
</comment>
<name>A0ABP9R087_9RHOO</name>
<dbReference type="EMBL" id="BAABLD010000016">
    <property type="protein sequence ID" value="GAA5170130.1"/>
    <property type="molecule type" value="Genomic_DNA"/>
</dbReference>
<protein>
    <submittedName>
        <fullName evidence="1">Uncharacterized protein</fullName>
    </submittedName>
</protein>
<proteinExistence type="predicted"/>
<dbReference type="RefSeq" id="WP_345534173.1">
    <property type="nucleotide sequence ID" value="NZ_BAABLD010000016.1"/>
</dbReference>